<dbReference type="Proteomes" id="UP000824782">
    <property type="component" value="Unassembled WGS sequence"/>
</dbReference>
<dbReference type="EMBL" id="WNYA01000011">
    <property type="protein sequence ID" value="KAG8551372.1"/>
    <property type="molecule type" value="Genomic_DNA"/>
</dbReference>
<keyword evidence="2" id="KW-1185">Reference proteome</keyword>
<accession>A0AAV6ZV53</accession>
<sequence>MFSHLTLRFQGQCRKTNRCSLDKVLPNLLLVEMELLTPHYPRHLKGSKSLPRTNRDTSTYPTWKVHNFWLNTLYVKAVAPG</sequence>
<comment type="caution">
    <text evidence="1">The sequence shown here is derived from an EMBL/GenBank/DDBJ whole genome shotgun (WGS) entry which is preliminary data.</text>
</comment>
<protein>
    <submittedName>
        <fullName evidence="1">Uncharacterized protein</fullName>
    </submittedName>
</protein>
<dbReference type="AlphaFoldDB" id="A0AAV6ZV53"/>
<gene>
    <name evidence="1" type="ORF">GDO81_004078</name>
</gene>
<reference evidence="1" key="1">
    <citation type="thesis" date="2020" institute="ProQuest LLC" country="789 East Eisenhower Parkway, Ann Arbor, MI, USA">
        <title>Comparative Genomics and Chromosome Evolution.</title>
        <authorList>
            <person name="Mudd A.B."/>
        </authorList>
    </citation>
    <scope>NUCLEOTIDE SEQUENCE</scope>
    <source>
        <strain evidence="1">237g6f4</strain>
        <tissue evidence="1">Blood</tissue>
    </source>
</reference>
<organism evidence="1 2">
    <name type="scientific">Engystomops pustulosus</name>
    <name type="common">Tungara frog</name>
    <name type="synonym">Physalaemus pustulosus</name>
    <dbReference type="NCBI Taxonomy" id="76066"/>
    <lineage>
        <taxon>Eukaryota</taxon>
        <taxon>Metazoa</taxon>
        <taxon>Chordata</taxon>
        <taxon>Craniata</taxon>
        <taxon>Vertebrata</taxon>
        <taxon>Euteleostomi</taxon>
        <taxon>Amphibia</taxon>
        <taxon>Batrachia</taxon>
        <taxon>Anura</taxon>
        <taxon>Neobatrachia</taxon>
        <taxon>Hyloidea</taxon>
        <taxon>Leptodactylidae</taxon>
        <taxon>Leiuperinae</taxon>
        <taxon>Engystomops</taxon>
    </lineage>
</organism>
<name>A0AAV6ZV53_ENGPU</name>
<evidence type="ECO:0000313" key="2">
    <source>
        <dbReference type="Proteomes" id="UP000824782"/>
    </source>
</evidence>
<proteinExistence type="predicted"/>
<evidence type="ECO:0000313" key="1">
    <source>
        <dbReference type="EMBL" id="KAG8551372.1"/>
    </source>
</evidence>